<dbReference type="Proteomes" id="UP000324800">
    <property type="component" value="Unassembled WGS sequence"/>
</dbReference>
<dbReference type="InterPro" id="IPR011989">
    <property type="entry name" value="ARM-like"/>
</dbReference>
<organism evidence="1 2">
    <name type="scientific">Streblomastix strix</name>
    <dbReference type="NCBI Taxonomy" id="222440"/>
    <lineage>
        <taxon>Eukaryota</taxon>
        <taxon>Metamonada</taxon>
        <taxon>Preaxostyla</taxon>
        <taxon>Oxymonadida</taxon>
        <taxon>Streblomastigidae</taxon>
        <taxon>Streblomastix</taxon>
    </lineage>
</organism>
<comment type="caution">
    <text evidence="1">The sequence shown here is derived from an EMBL/GenBank/DDBJ whole genome shotgun (WGS) entry which is preliminary data.</text>
</comment>
<reference evidence="1 2" key="1">
    <citation type="submission" date="2019-03" db="EMBL/GenBank/DDBJ databases">
        <title>Single cell metagenomics reveals metabolic interactions within the superorganism composed of flagellate Streblomastix strix and complex community of Bacteroidetes bacteria on its surface.</title>
        <authorList>
            <person name="Treitli S.C."/>
            <person name="Kolisko M."/>
            <person name="Husnik F."/>
            <person name="Keeling P."/>
            <person name="Hampl V."/>
        </authorList>
    </citation>
    <scope>NUCLEOTIDE SEQUENCE [LARGE SCALE GENOMIC DNA]</scope>
    <source>
        <strain evidence="1">ST1C</strain>
    </source>
</reference>
<dbReference type="AlphaFoldDB" id="A0A5J4UT04"/>
<accession>A0A5J4UT04</accession>
<evidence type="ECO:0000313" key="1">
    <source>
        <dbReference type="EMBL" id="KAA6372895.1"/>
    </source>
</evidence>
<sequence>MRKSNDASKREILANGGLQTLSHLLDHTNLKIKMDVITSMFDILNTEEFRQTSRTIHPLYSDAKNDGIIFQVYQNCLVRGENDFLMDNSAIILSTLMRGQEVDQKMKHPLFQRLKSVISKEKPLDLVRYLLDLLCGLAINEGNISEIASENFIKTVVNLSQSSDQTIHYFALELLFRLAEKN</sequence>
<protein>
    <submittedName>
        <fullName evidence="1">Uncharacterized protein</fullName>
    </submittedName>
</protein>
<gene>
    <name evidence="1" type="ORF">EZS28_031578</name>
</gene>
<dbReference type="Gene3D" id="1.25.10.10">
    <property type="entry name" value="Leucine-rich Repeat Variant"/>
    <property type="match status" value="1"/>
</dbReference>
<dbReference type="SUPFAM" id="SSF48371">
    <property type="entry name" value="ARM repeat"/>
    <property type="match status" value="1"/>
</dbReference>
<proteinExistence type="predicted"/>
<evidence type="ECO:0000313" key="2">
    <source>
        <dbReference type="Proteomes" id="UP000324800"/>
    </source>
</evidence>
<feature type="non-terminal residue" evidence="1">
    <location>
        <position position="182"/>
    </location>
</feature>
<dbReference type="InterPro" id="IPR016024">
    <property type="entry name" value="ARM-type_fold"/>
</dbReference>
<dbReference type="EMBL" id="SNRW01013200">
    <property type="protein sequence ID" value="KAA6372895.1"/>
    <property type="molecule type" value="Genomic_DNA"/>
</dbReference>
<name>A0A5J4UT04_9EUKA</name>